<protein>
    <submittedName>
        <fullName evidence="2">Aminopeptidase P family protein</fullName>
    </submittedName>
</protein>
<keyword evidence="2" id="KW-0645">Protease</keyword>
<gene>
    <name evidence="2" type="ORF">H8696_06335</name>
</gene>
<organism evidence="2 3">
    <name type="scientific">Gehongia tenuis</name>
    <dbReference type="NCBI Taxonomy" id="2763655"/>
    <lineage>
        <taxon>Bacteria</taxon>
        <taxon>Bacillati</taxon>
        <taxon>Bacillota</taxon>
        <taxon>Clostridia</taxon>
        <taxon>Christensenellales</taxon>
        <taxon>Christensenellaceae</taxon>
        <taxon>Gehongia</taxon>
    </lineage>
</organism>
<dbReference type="GO" id="GO:0004177">
    <property type="term" value="F:aminopeptidase activity"/>
    <property type="evidence" value="ECO:0007669"/>
    <property type="project" value="UniProtKB-KW"/>
</dbReference>
<dbReference type="SUPFAM" id="SSF55920">
    <property type="entry name" value="Creatinase/aminopeptidase"/>
    <property type="match status" value="1"/>
</dbReference>
<evidence type="ECO:0000313" key="3">
    <source>
        <dbReference type="Proteomes" id="UP000623172"/>
    </source>
</evidence>
<dbReference type="EMBL" id="JACRSR010000002">
    <property type="protein sequence ID" value="MBC8531464.1"/>
    <property type="molecule type" value="Genomic_DNA"/>
</dbReference>
<accession>A0A926D5X9</accession>
<feature type="domain" description="Peptidase M24" evidence="1">
    <location>
        <begin position="183"/>
        <end position="394"/>
    </location>
</feature>
<dbReference type="InterPro" id="IPR000994">
    <property type="entry name" value="Pept_M24"/>
</dbReference>
<keyword evidence="3" id="KW-1185">Reference proteome</keyword>
<name>A0A926D5X9_9FIRM</name>
<dbReference type="InterPro" id="IPR036005">
    <property type="entry name" value="Creatinase/aminopeptidase-like"/>
</dbReference>
<evidence type="ECO:0000259" key="1">
    <source>
        <dbReference type="Pfam" id="PF00557"/>
    </source>
</evidence>
<dbReference type="RefSeq" id="WP_249316053.1">
    <property type="nucleotide sequence ID" value="NZ_JACRSR010000002.1"/>
</dbReference>
<reference evidence="2" key="1">
    <citation type="submission" date="2020-08" db="EMBL/GenBank/DDBJ databases">
        <title>Genome public.</title>
        <authorList>
            <person name="Liu C."/>
            <person name="Sun Q."/>
        </authorList>
    </citation>
    <scope>NUCLEOTIDE SEQUENCE</scope>
    <source>
        <strain evidence="2">NSJ-53</strain>
    </source>
</reference>
<dbReference type="Pfam" id="PF00557">
    <property type="entry name" value="Peptidase_M24"/>
    <property type="match status" value="1"/>
</dbReference>
<keyword evidence="2" id="KW-0031">Aminopeptidase</keyword>
<keyword evidence="2" id="KW-0378">Hydrolase</keyword>
<dbReference type="Proteomes" id="UP000623172">
    <property type="component" value="Unassembled WGS sequence"/>
</dbReference>
<proteinExistence type="predicted"/>
<evidence type="ECO:0000313" key="2">
    <source>
        <dbReference type="EMBL" id="MBC8531464.1"/>
    </source>
</evidence>
<sequence>MEIKSVKEQYRIFDELLKKRIDTLMPKLMKETGIDLWLVLDREYNEDPVFCTLVPKLVKNVSRQGLLAFSLMPDGTFEALSLSRPNPRLWDHYVQAYNPKEETQCEALRNLLERKNPSTIGINISGECPMCDGLSKTMYDELMDCLGETYAPRTISAEKLCTRWLETRIPEEIEYYKTDIYPIAVQVMDEAFSSKCIVPGKTTTADLEWYMMQRFEEFGLGAWFAPDVDSQRKGESDERMVGQVIQPGDLIHCDMGTTYLGLRTDSQRMAYISVNGEDAPEGIREAFKTCNRFQDIVRASFKTGLTGNEIFEKAIAGAKAEGIEAMLYSHPIGFYGHGAGPIIGLYDHQGFVEGRGEAALHDDTCYALELNIRQYVPEWDQKVCIMLEETVAYTGGEVQFLDPVGRTKLMVVK</sequence>
<dbReference type="AlphaFoldDB" id="A0A926D5X9"/>
<comment type="caution">
    <text evidence="2">The sequence shown here is derived from an EMBL/GenBank/DDBJ whole genome shotgun (WGS) entry which is preliminary data.</text>
</comment>
<dbReference type="Gene3D" id="3.90.230.10">
    <property type="entry name" value="Creatinase/methionine aminopeptidase superfamily"/>
    <property type="match status" value="1"/>
</dbReference>
<dbReference type="CDD" id="cd01066">
    <property type="entry name" value="APP_MetAP"/>
    <property type="match status" value="1"/>
</dbReference>